<dbReference type="AlphaFoldDB" id="A0A928VY17"/>
<reference evidence="1" key="1">
    <citation type="submission" date="2020-10" db="EMBL/GenBank/DDBJ databases">
        <authorList>
            <person name="Castelo-Branco R."/>
            <person name="Eusebio N."/>
            <person name="Adriana R."/>
            <person name="Vieira A."/>
            <person name="Brugerolle De Fraissinette N."/>
            <person name="Rezende De Castro R."/>
            <person name="Schneider M.P."/>
            <person name="Vasconcelos V."/>
            <person name="Leao P.N."/>
        </authorList>
    </citation>
    <scope>NUCLEOTIDE SEQUENCE</scope>
    <source>
        <strain evidence="1">LEGE 11467</strain>
    </source>
</reference>
<keyword evidence="2" id="KW-1185">Reference proteome</keyword>
<name>A0A928VY17_9CYAN</name>
<proteinExistence type="predicted"/>
<dbReference type="RefSeq" id="WP_264320029.1">
    <property type="nucleotide sequence ID" value="NZ_JADEXN010000030.1"/>
</dbReference>
<accession>A0A928VY17</accession>
<gene>
    <name evidence="1" type="ORF">IQ235_03025</name>
</gene>
<protein>
    <submittedName>
        <fullName evidence="1">Uncharacterized protein</fullName>
    </submittedName>
</protein>
<comment type="caution">
    <text evidence="1">The sequence shown here is derived from an EMBL/GenBank/DDBJ whole genome shotgun (WGS) entry which is preliminary data.</text>
</comment>
<organism evidence="1 2">
    <name type="scientific">Zarconia navalis LEGE 11467</name>
    <dbReference type="NCBI Taxonomy" id="1828826"/>
    <lineage>
        <taxon>Bacteria</taxon>
        <taxon>Bacillati</taxon>
        <taxon>Cyanobacteriota</taxon>
        <taxon>Cyanophyceae</taxon>
        <taxon>Oscillatoriophycideae</taxon>
        <taxon>Oscillatoriales</taxon>
        <taxon>Oscillatoriales incertae sedis</taxon>
        <taxon>Zarconia</taxon>
        <taxon>Zarconia navalis</taxon>
    </lineage>
</organism>
<sequence length="222" mass="24914">MTYDEKIASSNALAATFKCFQHYTDLELWIQNITGNRDINFRGLYGEDPEIASPIISKGDRILAKPSREKKTRATQPGENLLTTYALTRLIAMAGWHSCLPNDLRLPGMRSDNLELFARSFGKDIARYADVAIEQLGLQRHITTPVILSKVGYGYSDSRRRTEIAYTCFVRLGDGSEVKSLAMTLRAAKALGNIDREAVELDARMAAEVSEILRRLLTDRLK</sequence>
<dbReference type="Proteomes" id="UP000621799">
    <property type="component" value="Unassembled WGS sequence"/>
</dbReference>
<dbReference type="EMBL" id="JADEXN010000030">
    <property type="protein sequence ID" value="MBE9039765.1"/>
    <property type="molecule type" value="Genomic_DNA"/>
</dbReference>
<evidence type="ECO:0000313" key="1">
    <source>
        <dbReference type="EMBL" id="MBE9039765.1"/>
    </source>
</evidence>
<evidence type="ECO:0000313" key="2">
    <source>
        <dbReference type="Proteomes" id="UP000621799"/>
    </source>
</evidence>